<keyword evidence="7 10" id="KW-0539">Nucleus</keyword>
<evidence type="ECO:0000256" key="2">
    <source>
        <dbReference type="ARBA" id="ARBA00007927"/>
    </source>
</evidence>
<evidence type="ECO:0000256" key="5">
    <source>
        <dbReference type="ARBA" id="ARBA00022884"/>
    </source>
</evidence>
<dbReference type="SUPFAM" id="SSF50182">
    <property type="entry name" value="Sm-like ribonucleoproteins"/>
    <property type="match status" value="1"/>
</dbReference>
<dbReference type="KEGG" id="tva:4765956"/>
<dbReference type="Proteomes" id="UP000001542">
    <property type="component" value="Unassembled WGS sequence"/>
</dbReference>
<keyword evidence="13" id="KW-1185">Reference proteome</keyword>
<dbReference type="AlphaFoldDB" id="A2EH12"/>
<dbReference type="SMR" id="A2EH12"/>
<dbReference type="FunCoup" id="A2EH12">
    <property type="interactions" value="426"/>
</dbReference>
<dbReference type="PANTHER" id="PTHR11021:SF0">
    <property type="entry name" value="SMALL NUCLEAR RIBONUCLEOPROTEIN F"/>
    <property type="match status" value="1"/>
</dbReference>
<reference evidence="12" key="2">
    <citation type="journal article" date="2007" name="Science">
        <title>Draft genome sequence of the sexually transmitted pathogen Trichomonas vaginalis.</title>
        <authorList>
            <person name="Carlton J.M."/>
            <person name="Hirt R.P."/>
            <person name="Silva J.C."/>
            <person name="Delcher A.L."/>
            <person name="Schatz M."/>
            <person name="Zhao Q."/>
            <person name="Wortman J.R."/>
            <person name="Bidwell S.L."/>
            <person name="Alsmark U.C.M."/>
            <person name="Besteiro S."/>
            <person name="Sicheritz-Ponten T."/>
            <person name="Noel C.J."/>
            <person name="Dacks J.B."/>
            <person name="Foster P.G."/>
            <person name="Simillion C."/>
            <person name="Van de Peer Y."/>
            <person name="Miranda-Saavedra D."/>
            <person name="Barton G.J."/>
            <person name="Westrop G.D."/>
            <person name="Mueller S."/>
            <person name="Dessi D."/>
            <person name="Fiori P.L."/>
            <person name="Ren Q."/>
            <person name="Paulsen I."/>
            <person name="Zhang H."/>
            <person name="Bastida-Corcuera F.D."/>
            <person name="Simoes-Barbosa A."/>
            <person name="Brown M.T."/>
            <person name="Hayes R.D."/>
            <person name="Mukherjee M."/>
            <person name="Okumura C.Y."/>
            <person name="Schneider R."/>
            <person name="Smith A.J."/>
            <person name="Vanacova S."/>
            <person name="Villalvazo M."/>
            <person name="Haas B.J."/>
            <person name="Pertea M."/>
            <person name="Feldblyum T.V."/>
            <person name="Utterback T.R."/>
            <person name="Shu C.L."/>
            <person name="Osoegawa K."/>
            <person name="de Jong P.J."/>
            <person name="Hrdy I."/>
            <person name="Horvathova L."/>
            <person name="Zubacova Z."/>
            <person name="Dolezal P."/>
            <person name="Malik S.B."/>
            <person name="Logsdon J.M. Jr."/>
            <person name="Henze K."/>
            <person name="Gupta A."/>
            <person name="Wang C.C."/>
            <person name="Dunne R.L."/>
            <person name="Upcroft J.A."/>
            <person name="Upcroft P."/>
            <person name="White O."/>
            <person name="Salzberg S.L."/>
            <person name="Tang P."/>
            <person name="Chiu C.-H."/>
            <person name="Lee Y.-S."/>
            <person name="Embley T.M."/>
            <person name="Coombs G.H."/>
            <person name="Mottram J.C."/>
            <person name="Tachezy J."/>
            <person name="Fraser-Liggett C.M."/>
            <person name="Johnson P.J."/>
        </authorList>
    </citation>
    <scope>NUCLEOTIDE SEQUENCE [LARGE SCALE GENOMIC DNA]</scope>
    <source>
        <strain evidence="12">G3</strain>
    </source>
</reference>
<dbReference type="SMART" id="SM00651">
    <property type="entry name" value="Sm"/>
    <property type="match status" value="1"/>
</dbReference>
<dbReference type="GO" id="GO:0000398">
    <property type="term" value="P:mRNA splicing, via spliceosome"/>
    <property type="evidence" value="ECO:0000318"/>
    <property type="project" value="GO_Central"/>
</dbReference>
<dbReference type="STRING" id="5722.A2EH12"/>
<organism evidence="12 13">
    <name type="scientific">Trichomonas vaginalis (strain ATCC PRA-98 / G3)</name>
    <dbReference type="NCBI Taxonomy" id="412133"/>
    <lineage>
        <taxon>Eukaryota</taxon>
        <taxon>Metamonada</taxon>
        <taxon>Parabasalia</taxon>
        <taxon>Trichomonadida</taxon>
        <taxon>Trichomonadidae</taxon>
        <taxon>Trichomonas</taxon>
    </lineage>
</organism>
<dbReference type="InParanoid" id="A2EH12"/>
<evidence type="ECO:0000313" key="13">
    <source>
        <dbReference type="Proteomes" id="UP000001542"/>
    </source>
</evidence>
<dbReference type="GO" id="GO:0005685">
    <property type="term" value="C:U1 snRNP"/>
    <property type="evidence" value="ECO:0000318"/>
    <property type="project" value="GO_Central"/>
</dbReference>
<dbReference type="VEuPathDB" id="TrichDB:TVAGG3_0077890"/>
<gene>
    <name evidence="12" type="ORF">TVAG_463400</name>
</gene>
<dbReference type="RefSeq" id="XP_001320283.1">
    <property type="nucleotide sequence ID" value="XM_001320248.1"/>
</dbReference>
<evidence type="ECO:0000256" key="3">
    <source>
        <dbReference type="ARBA" id="ARBA00022664"/>
    </source>
</evidence>
<sequence>MSETTKYFPQKFMESLLNKQIVIKLKWENIEYVGTLISFDERMNIHLSETSEYVGGKTEGVMGDVIIRCNNILHIREKPEVYPPPVQAPQLEFDEEAQ</sequence>
<reference evidence="12" key="1">
    <citation type="submission" date="2006-10" db="EMBL/GenBank/DDBJ databases">
        <authorList>
            <person name="Amadeo P."/>
            <person name="Zhao Q."/>
            <person name="Wortman J."/>
            <person name="Fraser-Liggett C."/>
            <person name="Carlton J."/>
        </authorList>
    </citation>
    <scope>NUCLEOTIDE SEQUENCE</scope>
    <source>
        <strain evidence="12">G3</strain>
    </source>
</reference>
<evidence type="ECO:0000256" key="6">
    <source>
        <dbReference type="ARBA" id="ARBA00023187"/>
    </source>
</evidence>
<accession>A2EH12</accession>
<dbReference type="InterPro" id="IPR047575">
    <property type="entry name" value="Sm"/>
</dbReference>
<dbReference type="Gene3D" id="2.30.30.100">
    <property type="match status" value="1"/>
</dbReference>
<keyword evidence="4 10" id="KW-0747">Spliceosome</keyword>
<evidence type="ECO:0000256" key="1">
    <source>
        <dbReference type="ARBA" id="ARBA00004123"/>
    </source>
</evidence>
<keyword evidence="3 10" id="KW-0507">mRNA processing</keyword>
<dbReference type="OMA" id="DNYMNFQ"/>
<keyword evidence="8 10" id="KW-0687">Ribonucleoprotein</keyword>
<dbReference type="CDD" id="cd01722">
    <property type="entry name" value="Sm_F"/>
    <property type="match status" value="1"/>
</dbReference>
<dbReference type="InterPro" id="IPR010920">
    <property type="entry name" value="LSM_dom_sf"/>
</dbReference>
<dbReference type="EMBL" id="DS113386">
    <property type="protein sequence ID" value="EAY08060.1"/>
    <property type="molecule type" value="Genomic_DNA"/>
</dbReference>
<dbReference type="GO" id="GO:0003723">
    <property type="term" value="F:RNA binding"/>
    <property type="evidence" value="ECO:0000318"/>
    <property type="project" value="GO_Central"/>
</dbReference>
<dbReference type="Pfam" id="PF01423">
    <property type="entry name" value="LSM"/>
    <property type="match status" value="1"/>
</dbReference>
<evidence type="ECO:0000256" key="8">
    <source>
        <dbReference type="ARBA" id="ARBA00023274"/>
    </source>
</evidence>
<dbReference type="VEuPathDB" id="TrichDB:TVAG_463400"/>
<dbReference type="PANTHER" id="PTHR11021">
    <property type="entry name" value="SMALL NUCLEAR RIBONUCLEOPROTEIN F SNRNP-F"/>
    <property type="match status" value="1"/>
</dbReference>
<evidence type="ECO:0000256" key="7">
    <source>
        <dbReference type="ARBA" id="ARBA00023242"/>
    </source>
</evidence>
<evidence type="ECO:0000256" key="10">
    <source>
        <dbReference type="PIRNR" id="PIRNR006609"/>
    </source>
</evidence>
<keyword evidence="6 10" id="KW-0508">mRNA splicing</keyword>
<comment type="similarity">
    <text evidence="2 10">Belongs to the snRNP Sm proteins family. SmF/LSm6 subfamily.</text>
</comment>
<evidence type="ECO:0000256" key="9">
    <source>
        <dbReference type="ARBA" id="ARBA00030144"/>
    </source>
</evidence>
<dbReference type="InterPro" id="IPR001163">
    <property type="entry name" value="Sm_dom_euk/arc"/>
</dbReference>
<feature type="domain" description="Sm" evidence="11">
    <location>
        <begin position="8"/>
        <end position="81"/>
    </location>
</feature>
<dbReference type="OrthoDB" id="409625at2759"/>
<dbReference type="PROSITE" id="PS52002">
    <property type="entry name" value="SM"/>
    <property type="match status" value="1"/>
</dbReference>
<dbReference type="GO" id="GO:0034715">
    <property type="term" value="C:pICln-Sm protein complex"/>
    <property type="evidence" value="ECO:0000318"/>
    <property type="project" value="GO_Central"/>
</dbReference>
<dbReference type="eggNOG" id="KOG3482">
    <property type="taxonomic scope" value="Eukaryota"/>
</dbReference>
<dbReference type="InterPro" id="IPR034100">
    <property type="entry name" value="Sm_F"/>
</dbReference>
<dbReference type="InterPro" id="IPR016487">
    <property type="entry name" value="Lsm6/sSmF"/>
</dbReference>
<proteinExistence type="inferred from homology"/>
<comment type="subcellular location">
    <subcellularLocation>
        <location evidence="1 10">Nucleus</location>
    </subcellularLocation>
</comment>
<protein>
    <recommendedName>
        <fullName evidence="9">Sm protein F</fullName>
    </recommendedName>
</protein>
<keyword evidence="5 10" id="KW-0694">RNA-binding</keyword>
<evidence type="ECO:0000259" key="11">
    <source>
        <dbReference type="PROSITE" id="PS52002"/>
    </source>
</evidence>
<evidence type="ECO:0000256" key="4">
    <source>
        <dbReference type="ARBA" id="ARBA00022728"/>
    </source>
</evidence>
<evidence type="ECO:0000313" key="12">
    <source>
        <dbReference type="EMBL" id="EAY08060.1"/>
    </source>
</evidence>
<dbReference type="GO" id="GO:0071013">
    <property type="term" value="C:catalytic step 2 spliceosome"/>
    <property type="evidence" value="ECO:0000318"/>
    <property type="project" value="GO_Central"/>
</dbReference>
<dbReference type="PIRSF" id="PIRSF006609">
    <property type="entry name" value="snRNP_SmF"/>
    <property type="match status" value="1"/>
</dbReference>
<name>A2EH12_TRIV3</name>